<dbReference type="InterPro" id="IPR040976">
    <property type="entry name" value="Pkinase_fungal"/>
</dbReference>
<protein>
    <recommendedName>
        <fullName evidence="1">Fungal-type protein kinase domain-containing protein</fullName>
    </recommendedName>
</protein>
<evidence type="ECO:0000313" key="2">
    <source>
        <dbReference type="EMBL" id="PLW25256.1"/>
    </source>
</evidence>
<dbReference type="AlphaFoldDB" id="A0A2N5TID6"/>
<dbReference type="EMBL" id="PGCJ01000634">
    <property type="protein sequence ID" value="PLW25256.1"/>
    <property type="molecule type" value="Genomic_DNA"/>
</dbReference>
<organism evidence="2 3">
    <name type="scientific">Puccinia coronata f. sp. avenae</name>
    <dbReference type="NCBI Taxonomy" id="200324"/>
    <lineage>
        <taxon>Eukaryota</taxon>
        <taxon>Fungi</taxon>
        <taxon>Dikarya</taxon>
        <taxon>Basidiomycota</taxon>
        <taxon>Pucciniomycotina</taxon>
        <taxon>Pucciniomycetes</taxon>
        <taxon>Pucciniales</taxon>
        <taxon>Pucciniaceae</taxon>
        <taxon>Puccinia</taxon>
    </lineage>
</organism>
<keyword evidence="3" id="KW-1185">Reference proteome</keyword>
<gene>
    <name evidence="2" type="ORF">PCANC_22984</name>
</gene>
<proteinExistence type="predicted"/>
<name>A0A2N5TID6_9BASI</name>
<dbReference type="PANTHER" id="PTHR38248:SF2">
    <property type="entry name" value="FUNK1 11"/>
    <property type="match status" value="1"/>
</dbReference>
<sequence length="171" mass="19352">MSKDRYDIRDVLVPVEHKKNTSDAAEAARCLAKYVYEVFNAQPTRSYVVGVTLCGTSMQLWKFDRSGAIGSEPLDIKENEENFNEFLSLIILFLTSNEQVLGFDPTFFDIDAETCNPPQKSMKIGRQSGPEELVIHRRIFRALGICGRGTTCWEAHLPGDANQKFLVKDSW</sequence>
<dbReference type="PANTHER" id="PTHR38248">
    <property type="entry name" value="FUNK1 6"/>
    <property type="match status" value="1"/>
</dbReference>
<feature type="domain" description="Fungal-type protein kinase" evidence="1">
    <location>
        <begin position="2"/>
        <end position="171"/>
    </location>
</feature>
<accession>A0A2N5TID6</accession>
<reference evidence="2 3" key="1">
    <citation type="submission" date="2017-11" db="EMBL/GenBank/DDBJ databases">
        <title>De novo assembly and phasing of dikaryotic genomes from two isolates of Puccinia coronata f. sp. avenae, the causal agent of oat crown rust.</title>
        <authorList>
            <person name="Miller M.E."/>
            <person name="Zhang Y."/>
            <person name="Omidvar V."/>
            <person name="Sperschneider J."/>
            <person name="Schwessinger B."/>
            <person name="Raley C."/>
            <person name="Palmer J.M."/>
            <person name="Garnica D."/>
            <person name="Upadhyaya N."/>
            <person name="Rathjen J."/>
            <person name="Taylor J.M."/>
            <person name="Park R.F."/>
            <person name="Dodds P.N."/>
            <person name="Hirsch C.D."/>
            <person name="Kianian S.F."/>
            <person name="Figueroa M."/>
        </authorList>
    </citation>
    <scope>NUCLEOTIDE SEQUENCE [LARGE SCALE GENOMIC DNA]</scope>
    <source>
        <strain evidence="2">12NC29</strain>
    </source>
</reference>
<dbReference type="Pfam" id="PF17667">
    <property type="entry name" value="Pkinase_fungal"/>
    <property type="match status" value="1"/>
</dbReference>
<dbReference type="Proteomes" id="UP000235388">
    <property type="component" value="Unassembled WGS sequence"/>
</dbReference>
<dbReference type="OrthoDB" id="5584477at2759"/>
<evidence type="ECO:0000259" key="1">
    <source>
        <dbReference type="Pfam" id="PF17667"/>
    </source>
</evidence>
<evidence type="ECO:0000313" key="3">
    <source>
        <dbReference type="Proteomes" id="UP000235388"/>
    </source>
</evidence>
<comment type="caution">
    <text evidence="2">The sequence shown here is derived from an EMBL/GenBank/DDBJ whole genome shotgun (WGS) entry which is preliminary data.</text>
</comment>
<dbReference type="STRING" id="200324.A0A2N5TID6"/>